<evidence type="ECO:0000259" key="4">
    <source>
        <dbReference type="PROSITE" id="PS01124"/>
    </source>
</evidence>
<feature type="domain" description="HTH araC/xylS-type" evidence="4">
    <location>
        <begin position="249"/>
        <end position="346"/>
    </location>
</feature>
<dbReference type="PANTHER" id="PTHR43280:SF32">
    <property type="entry name" value="TRANSCRIPTIONAL REGULATORY PROTEIN"/>
    <property type="match status" value="1"/>
</dbReference>
<protein>
    <submittedName>
        <fullName evidence="5">Helix-turn-helix domain-containing protein</fullName>
    </submittedName>
</protein>
<reference evidence="5 6" key="1">
    <citation type="submission" date="2020-05" db="EMBL/GenBank/DDBJ databases">
        <title>Complete genome sequence of Hymenobacter sp. TS19 in Coasted Sand Dune.</title>
        <authorList>
            <person name="Lee J.-H."/>
            <person name="Jung J.-H."/>
            <person name="Jeong S."/>
            <person name="Zhao L."/>
            <person name="Kim M.-K."/>
            <person name="Seo H.-S."/>
            <person name="Lim S."/>
        </authorList>
    </citation>
    <scope>NUCLEOTIDE SEQUENCE [LARGE SCALE GENOMIC DNA]</scope>
    <source>
        <strain evidence="5 6">TS19</strain>
    </source>
</reference>
<dbReference type="SUPFAM" id="SSF46689">
    <property type="entry name" value="Homeodomain-like"/>
    <property type="match status" value="1"/>
</dbReference>
<keyword evidence="2" id="KW-0238">DNA-binding</keyword>
<dbReference type="Pfam" id="PF02311">
    <property type="entry name" value="AraC_binding"/>
    <property type="match status" value="1"/>
</dbReference>
<dbReference type="Pfam" id="PF12833">
    <property type="entry name" value="HTH_18"/>
    <property type="match status" value="1"/>
</dbReference>
<dbReference type="InterPro" id="IPR020449">
    <property type="entry name" value="Tscrpt_reg_AraC-type_HTH"/>
</dbReference>
<organism evidence="5 6">
    <name type="scientific">Hymenobacter taeanensis</name>
    <dbReference type="NCBI Taxonomy" id="2735321"/>
    <lineage>
        <taxon>Bacteria</taxon>
        <taxon>Pseudomonadati</taxon>
        <taxon>Bacteroidota</taxon>
        <taxon>Cytophagia</taxon>
        <taxon>Cytophagales</taxon>
        <taxon>Hymenobacteraceae</taxon>
        <taxon>Hymenobacter</taxon>
    </lineage>
</organism>
<keyword evidence="3" id="KW-0804">Transcription</keyword>
<dbReference type="GO" id="GO:0043565">
    <property type="term" value="F:sequence-specific DNA binding"/>
    <property type="evidence" value="ECO:0007669"/>
    <property type="project" value="InterPro"/>
</dbReference>
<dbReference type="SMART" id="SM00342">
    <property type="entry name" value="HTH_ARAC"/>
    <property type="match status" value="1"/>
</dbReference>
<dbReference type="AlphaFoldDB" id="A0A6M6BCF0"/>
<dbReference type="Gene3D" id="2.60.120.10">
    <property type="entry name" value="Jelly Rolls"/>
    <property type="match status" value="1"/>
</dbReference>
<dbReference type="Proteomes" id="UP000501623">
    <property type="component" value="Chromosome"/>
</dbReference>
<dbReference type="Gene3D" id="1.10.10.60">
    <property type="entry name" value="Homeodomain-like"/>
    <property type="match status" value="1"/>
</dbReference>
<evidence type="ECO:0000256" key="2">
    <source>
        <dbReference type="ARBA" id="ARBA00023125"/>
    </source>
</evidence>
<dbReference type="SUPFAM" id="SSF51215">
    <property type="entry name" value="Regulatory protein AraC"/>
    <property type="match status" value="1"/>
</dbReference>
<evidence type="ECO:0000256" key="1">
    <source>
        <dbReference type="ARBA" id="ARBA00023015"/>
    </source>
</evidence>
<name>A0A6M6BCF0_9BACT</name>
<evidence type="ECO:0000313" key="6">
    <source>
        <dbReference type="Proteomes" id="UP000501623"/>
    </source>
</evidence>
<keyword evidence="6" id="KW-1185">Reference proteome</keyword>
<dbReference type="RefSeq" id="WP_171589825.1">
    <property type="nucleotide sequence ID" value="NZ_CP053538.1"/>
</dbReference>
<dbReference type="InterPro" id="IPR003313">
    <property type="entry name" value="AraC-bd"/>
</dbReference>
<evidence type="ECO:0000256" key="3">
    <source>
        <dbReference type="ARBA" id="ARBA00023163"/>
    </source>
</evidence>
<dbReference type="PROSITE" id="PS01124">
    <property type="entry name" value="HTH_ARAC_FAMILY_2"/>
    <property type="match status" value="1"/>
</dbReference>
<dbReference type="PANTHER" id="PTHR43280">
    <property type="entry name" value="ARAC-FAMILY TRANSCRIPTIONAL REGULATOR"/>
    <property type="match status" value="1"/>
</dbReference>
<dbReference type="InterPro" id="IPR037923">
    <property type="entry name" value="HTH-like"/>
</dbReference>
<accession>A0A6M6BCF0</accession>
<dbReference type="EMBL" id="CP053538">
    <property type="protein sequence ID" value="QJX45679.1"/>
    <property type="molecule type" value="Genomic_DNA"/>
</dbReference>
<gene>
    <name evidence="5" type="ORF">HMJ29_01490</name>
</gene>
<keyword evidence="1" id="KW-0805">Transcription regulation</keyword>
<dbReference type="GO" id="GO:0003700">
    <property type="term" value="F:DNA-binding transcription factor activity"/>
    <property type="evidence" value="ECO:0007669"/>
    <property type="project" value="InterPro"/>
</dbReference>
<dbReference type="KEGG" id="hts:HMJ29_01490"/>
<dbReference type="PRINTS" id="PR00032">
    <property type="entry name" value="HTHARAC"/>
</dbReference>
<dbReference type="InterPro" id="IPR009057">
    <property type="entry name" value="Homeodomain-like_sf"/>
</dbReference>
<proteinExistence type="predicted"/>
<sequence length="346" mass="39969">MLSHDILRNLRIRHQRRQMLRPEEELGQSVTPEKIVSASGRLIACPQRTSSPHYLFTSFMKPPGLPVFTLESFPQNRPHRPWYLERLERHVANFPGISQPHSHNFYLLLYVTQGHGTHTIDLVTYDLQPGSLFFMTPGQVHHWDLSEDAQGYVVFFEAEFYLFRYPGSRLYYYPFFTSAYSPVLHLGATDASIGPLIERMWAEDTTPAPQQDEVFRSYLHICLELAARHYHAPPATAPDEPRHAQQILREFGLLLNEHFRTQRSVQHYADLLHISPNHLNALCRRQLGKTASALIQERVLVEAHRLLRHTAATVGQVADALGFEDASYFSRYFRKHTGYSPGEVMR</sequence>
<dbReference type="InterPro" id="IPR014710">
    <property type="entry name" value="RmlC-like_jellyroll"/>
</dbReference>
<dbReference type="InterPro" id="IPR018060">
    <property type="entry name" value="HTH_AraC"/>
</dbReference>
<evidence type="ECO:0000313" key="5">
    <source>
        <dbReference type="EMBL" id="QJX45679.1"/>
    </source>
</evidence>